<dbReference type="GO" id="GO:0008270">
    <property type="term" value="F:zinc ion binding"/>
    <property type="evidence" value="ECO:0007669"/>
    <property type="project" value="InterPro"/>
</dbReference>
<keyword evidence="4" id="KW-0805">Transcription regulation</keyword>
<dbReference type="AlphaFoldDB" id="A0A066X8Q4"/>
<dbReference type="OrthoDB" id="25921at2759"/>
<dbReference type="Proteomes" id="UP000027238">
    <property type="component" value="Unassembled WGS sequence"/>
</dbReference>
<dbReference type="InterPro" id="IPR007219">
    <property type="entry name" value="XnlR_reg_dom"/>
</dbReference>
<comment type="subcellular location">
    <subcellularLocation>
        <location evidence="1">Nucleus</location>
    </subcellularLocation>
</comment>
<keyword evidence="2" id="KW-0479">Metal-binding</keyword>
<gene>
    <name evidence="10" type="ORF">CSUB01_11794</name>
</gene>
<comment type="caution">
    <text evidence="10">The sequence shown here is derived from an EMBL/GenBank/DDBJ whole genome shotgun (WGS) entry which is preliminary data.</text>
</comment>
<keyword evidence="5" id="KW-0238">DNA-binding</keyword>
<evidence type="ECO:0000256" key="3">
    <source>
        <dbReference type="ARBA" id="ARBA00022833"/>
    </source>
</evidence>
<dbReference type="InterPro" id="IPR052202">
    <property type="entry name" value="Yeast_MetPath_Reg"/>
</dbReference>
<evidence type="ECO:0000256" key="8">
    <source>
        <dbReference type="SAM" id="MobiDB-lite"/>
    </source>
</evidence>
<keyword evidence="3" id="KW-0862">Zinc</keyword>
<dbReference type="SUPFAM" id="SSF51735">
    <property type="entry name" value="NAD(P)-binding Rossmann-fold domains"/>
    <property type="match status" value="1"/>
</dbReference>
<dbReference type="PRINTS" id="PR00081">
    <property type="entry name" value="GDHRDH"/>
</dbReference>
<evidence type="ECO:0000313" key="11">
    <source>
        <dbReference type="Proteomes" id="UP000027238"/>
    </source>
</evidence>
<evidence type="ECO:0000313" key="10">
    <source>
        <dbReference type="EMBL" id="KDN62111.1"/>
    </source>
</evidence>
<dbReference type="eggNOG" id="KOG0725">
    <property type="taxonomic scope" value="Eukaryota"/>
</dbReference>
<dbReference type="Gene3D" id="3.40.50.720">
    <property type="entry name" value="NAD(P)-binding Rossmann-like Domain"/>
    <property type="match status" value="1"/>
</dbReference>
<evidence type="ECO:0000256" key="5">
    <source>
        <dbReference type="ARBA" id="ARBA00023125"/>
    </source>
</evidence>
<dbReference type="SMART" id="SM00906">
    <property type="entry name" value="Fungal_trans"/>
    <property type="match status" value="1"/>
</dbReference>
<evidence type="ECO:0000256" key="1">
    <source>
        <dbReference type="ARBA" id="ARBA00004123"/>
    </source>
</evidence>
<feature type="region of interest" description="Disordered" evidence="8">
    <location>
        <begin position="234"/>
        <end position="271"/>
    </location>
</feature>
<organism evidence="10 11">
    <name type="scientific">Colletotrichum sublineola</name>
    <name type="common">Sorghum anthracnose fungus</name>
    <dbReference type="NCBI Taxonomy" id="1173701"/>
    <lineage>
        <taxon>Eukaryota</taxon>
        <taxon>Fungi</taxon>
        <taxon>Dikarya</taxon>
        <taxon>Ascomycota</taxon>
        <taxon>Pezizomycotina</taxon>
        <taxon>Sordariomycetes</taxon>
        <taxon>Hypocreomycetidae</taxon>
        <taxon>Glomerellales</taxon>
        <taxon>Glomerellaceae</taxon>
        <taxon>Colletotrichum</taxon>
        <taxon>Colletotrichum graminicola species complex</taxon>
    </lineage>
</organism>
<evidence type="ECO:0000256" key="7">
    <source>
        <dbReference type="ARBA" id="ARBA00023242"/>
    </source>
</evidence>
<dbReference type="GO" id="GO:0000981">
    <property type="term" value="F:DNA-binding transcription factor activity, RNA polymerase II-specific"/>
    <property type="evidence" value="ECO:0007669"/>
    <property type="project" value="TreeGrafter"/>
</dbReference>
<proteinExistence type="predicted"/>
<dbReference type="Pfam" id="PF04082">
    <property type="entry name" value="Fungal_trans"/>
    <property type="match status" value="1"/>
</dbReference>
<keyword evidence="6" id="KW-0804">Transcription</keyword>
<dbReference type="CDD" id="cd05233">
    <property type="entry name" value="SDR_c"/>
    <property type="match status" value="1"/>
</dbReference>
<dbReference type="InterPro" id="IPR002347">
    <property type="entry name" value="SDR_fam"/>
</dbReference>
<dbReference type="HOGENOM" id="CLU_016011_0_0_1"/>
<dbReference type="GO" id="GO:0043565">
    <property type="term" value="F:sequence-specific DNA binding"/>
    <property type="evidence" value="ECO:0007669"/>
    <property type="project" value="TreeGrafter"/>
</dbReference>
<dbReference type="GO" id="GO:0005634">
    <property type="term" value="C:nucleus"/>
    <property type="evidence" value="ECO:0007669"/>
    <property type="project" value="UniProtKB-SubCell"/>
</dbReference>
<sequence>MDSKPVALITAGSAGLGAAAAHVFARNGFKVVINYSNNVERAQKLVEELKKLSGSDVVAIRADLGSRDAILKLVDETVQAMGRLDVVFSNGGWTHFRGLTNLDDNVVEDDWDRCFNMNVKSHLWLMHAAKKHLDETEGAFITTASIAGVGASGSSLAYSVTKAAQIHLAKVLAVIAAPKIRVNTVSPGLLLTDWGSKFSDEAKAAHIQQTKIKRAVTVESNPVGEAVTIWHKHKCPDHAAPSDTDSRRRGGRRRRTSTKTLRGSGPDVVPALPPAQEEIFLNDDQQTAAYPIAFVRLLEDKIRKLEGELAAALKDAQAAARPDAMLEDQMMEPSGSDFPILQAAADQSPSQARPMTATTTTLGDELRLLTLEAAAERHLGSASGLSFAKLTQAVLRRLTPDRADFVFHRELEVESTQQILGGSPADLLGSTLYHGFDSSTTFQHPFFSGITLSDITDPQPSLADVRIPPQSHLQHLVDFYFAHSHTLYPIVRRHEFEQTLAAFLSNPQDPAAQSPLWMFRLWMILAIGSTTYCSVALSEESESMLYYNKALGYMEDALGYGDMVALEVIVLQVSYSFFNQLGPNTWFLVGLAARLSVGMGLHTSSSYDALPVDVAEHRKRVFYSVYMMDRVVSTALGRPFALHDDDIDVEPFADADDEDIDATGIRQRSALQPSTMAVPLHLLRLRQLSSKIVKSVYSNKRNAQMSVPEREAIIHSLHRELIDWRRSMPFPLPDTHPQVPHLSSNWYDFNYYMQVAMLYRPSPLFPTLDQARVETLGDAAGKAIREATAMHRQQRFAYNWLNLLALFTSTLSLTYATTARPENLAVVLRESKAIETLQLAIELFDTLSVKFSAAKNIKRMVEEIVSRYMEIDLQE</sequence>
<accession>A0A066X8Q4</accession>
<dbReference type="PANTHER" id="PTHR47782">
    <property type="entry name" value="ZN(II)2CYS6 TRANSCRIPTION FACTOR (EUROFUNG)-RELATED"/>
    <property type="match status" value="1"/>
</dbReference>
<protein>
    <recommendedName>
        <fullName evidence="9">Xylanolytic transcriptional activator regulatory domain-containing protein</fullName>
    </recommendedName>
</protein>
<evidence type="ECO:0000256" key="2">
    <source>
        <dbReference type="ARBA" id="ARBA00022723"/>
    </source>
</evidence>
<dbReference type="Pfam" id="PF00106">
    <property type="entry name" value="adh_short"/>
    <property type="match status" value="1"/>
</dbReference>
<dbReference type="STRING" id="1173701.A0A066X8Q4"/>
<reference evidence="11" key="1">
    <citation type="journal article" date="2014" name="Genome Announc.">
        <title>Draft genome sequence of Colletotrichum sublineola, a destructive pathogen of cultivated sorghum.</title>
        <authorList>
            <person name="Baroncelli R."/>
            <person name="Sanz-Martin J.M."/>
            <person name="Rech G.E."/>
            <person name="Sukno S.A."/>
            <person name="Thon M.R."/>
        </authorList>
    </citation>
    <scope>NUCLEOTIDE SEQUENCE [LARGE SCALE GENOMIC DNA]</scope>
    <source>
        <strain evidence="11">TX430BB</strain>
    </source>
</reference>
<dbReference type="GO" id="GO:0006351">
    <property type="term" value="P:DNA-templated transcription"/>
    <property type="evidence" value="ECO:0007669"/>
    <property type="project" value="InterPro"/>
</dbReference>
<dbReference type="PANTHER" id="PTHR47782:SF12">
    <property type="entry name" value="ZN(II)2CYS6 TRANSCRIPTION FACTOR (EUROFUNG)"/>
    <property type="match status" value="1"/>
</dbReference>
<dbReference type="GO" id="GO:0045944">
    <property type="term" value="P:positive regulation of transcription by RNA polymerase II"/>
    <property type="evidence" value="ECO:0007669"/>
    <property type="project" value="TreeGrafter"/>
</dbReference>
<evidence type="ECO:0000256" key="4">
    <source>
        <dbReference type="ARBA" id="ARBA00023015"/>
    </source>
</evidence>
<evidence type="ECO:0000259" key="9">
    <source>
        <dbReference type="SMART" id="SM00906"/>
    </source>
</evidence>
<name>A0A066X8Q4_COLSU</name>
<evidence type="ECO:0000256" key="6">
    <source>
        <dbReference type="ARBA" id="ARBA00023163"/>
    </source>
</evidence>
<dbReference type="OMA" id="EFYFAHS"/>
<keyword evidence="11" id="KW-1185">Reference proteome</keyword>
<dbReference type="EMBL" id="JMSE01001353">
    <property type="protein sequence ID" value="KDN62111.1"/>
    <property type="molecule type" value="Genomic_DNA"/>
</dbReference>
<feature type="domain" description="Xylanolytic transcriptional activator regulatory" evidence="9">
    <location>
        <begin position="585"/>
        <end position="658"/>
    </location>
</feature>
<dbReference type="InterPro" id="IPR036291">
    <property type="entry name" value="NAD(P)-bd_dom_sf"/>
</dbReference>
<keyword evidence="7" id="KW-0539">Nucleus</keyword>
<dbReference type="CDD" id="cd12148">
    <property type="entry name" value="fungal_TF_MHR"/>
    <property type="match status" value="1"/>
</dbReference>